<feature type="signal peptide" evidence="11">
    <location>
        <begin position="1"/>
        <end position="24"/>
    </location>
</feature>
<organism evidence="15 16">
    <name type="scientific">Gluconacetobacter liquefaciens</name>
    <name type="common">Acetobacter liquefaciens</name>
    <dbReference type="NCBI Taxonomy" id="89584"/>
    <lineage>
        <taxon>Bacteria</taxon>
        <taxon>Pseudomonadati</taxon>
        <taxon>Pseudomonadota</taxon>
        <taxon>Alphaproteobacteria</taxon>
        <taxon>Acetobacterales</taxon>
        <taxon>Acetobacteraceae</taxon>
        <taxon>Gluconacetobacter</taxon>
    </lineage>
</organism>
<evidence type="ECO:0000313" key="17">
    <source>
        <dbReference type="Proteomes" id="UP000562982"/>
    </source>
</evidence>
<dbReference type="InterPro" id="IPR019793">
    <property type="entry name" value="Peroxidases_heam-ligand_BS"/>
</dbReference>
<evidence type="ECO:0000259" key="12">
    <source>
        <dbReference type="Pfam" id="PF00593"/>
    </source>
</evidence>
<evidence type="ECO:0000256" key="2">
    <source>
        <dbReference type="ARBA" id="ARBA00022448"/>
    </source>
</evidence>
<name>A0A370GBS1_GLULI</name>
<evidence type="ECO:0000256" key="6">
    <source>
        <dbReference type="ARBA" id="ARBA00023136"/>
    </source>
</evidence>
<evidence type="ECO:0000313" key="14">
    <source>
        <dbReference type="EMBL" id="MBB2185637.1"/>
    </source>
</evidence>
<dbReference type="PANTHER" id="PTHR47234">
    <property type="match status" value="1"/>
</dbReference>
<dbReference type="Gene3D" id="2.40.170.20">
    <property type="entry name" value="TonB-dependent receptor, beta-barrel domain"/>
    <property type="match status" value="1"/>
</dbReference>
<keyword evidence="16" id="KW-1185">Reference proteome</keyword>
<feature type="region of interest" description="Disordered" evidence="10">
    <location>
        <begin position="28"/>
        <end position="87"/>
    </location>
</feature>
<dbReference type="InterPro" id="IPR012910">
    <property type="entry name" value="Plug_dom"/>
</dbReference>
<evidence type="ECO:0000256" key="7">
    <source>
        <dbReference type="ARBA" id="ARBA00023237"/>
    </source>
</evidence>
<feature type="domain" description="TonB-dependent receptor plug" evidence="13">
    <location>
        <begin position="103"/>
        <end position="223"/>
    </location>
</feature>
<keyword evidence="6 8" id="KW-0472">Membrane</keyword>
<comment type="caution">
    <text evidence="15">The sequence shown here is derived from an EMBL/GenBank/DDBJ whole genome shotgun (WGS) entry which is preliminary data.</text>
</comment>
<dbReference type="PROSITE" id="PS00435">
    <property type="entry name" value="PEROXIDASE_1"/>
    <property type="match status" value="1"/>
</dbReference>
<keyword evidence="7 8" id="KW-0998">Cell outer membrane</keyword>
<proteinExistence type="inferred from homology"/>
<dbReference type="PROSITE" id="PS52016">
    <property type="entry name" value="TONB_DEPENDENT_REC_3"/>
    <property type="match status" value="1"/>
</dbReference>
<evidence type="ECO:0000256" key="3">
    <source>
        <dbReference type="ARBA" id="ARBA00022452"/>
    </source>
</evidence>
<dbReference type="EMBL" id="JABEQI010000002">
    <property type="protein sequence ID" value="MBB2185637.1"/>
    <property type="molecule type" value="Genomic_DNA"/>
</dbReference>
<dbReference type="Gene3D" id="2.170.130.10">
    <property type="entry name" value="TonB-dependent receptor, plug domain"/>
    <property type="match status" value="1"/>
</dbReference>
<comment type="similarity">
    <text evidence="8 9">Belongs to the TonB-dependent receptor family.</text>
</comment>
<dbReference type="PANTHER" id="PTHR47234:SF3">
    <property type="entry name" value="SECRETIN_TONB SHORT N-TERMINAL DOMAIN-CONTAINING PROTEIN"/>
    <property type="match status" value="1"/>
</dbReference>
<dbReference type="Pfam" id="PF00593">
    <property type="entry name" value="TonB_dep_Rec_b-barrel"/>
    <property type="match status" value="1"/>
</dbReference>
<evidence type="ECO:0000256" key="11">
    <source>
        <dbReference type="SAM" id="SignalP"/>
    </source>
</evidence>
<evidence type="ECO:0000256" key="10">
    <source>
        <dbReference type="SAM" id="MobiDB-lite"/>
    </source>
</evidence>
<evidence type="ECO:0000256" key="8">
    <source>
        <dbReference type="PROSITE-ProRule" id="PRU01360"/>
    </source>
</evidence>
<evidence type="ECO:0000313" key="15">
    <source>
        <dbReference type="EMBL" id="RDI39443.1"/>
    </source>
</evidence>
<dbReference type="Proteomes" id="UP000562982">
    <property type="component" value="Unassembled WGS sequence"/>
</dbReference>
<feature type="chain" id="PRO_5044585368" evidence="11">
    <location>
        <begin position="25"/>
        <end position="862"/>
    </location>
</feature>
<dbReference type="AlphaFoldDB" id="A0A370GBS1"/>
<keyword evidence="2 8" id="KW-0813">Transport</keyword>
<reference evidence="15 16" key="1">
    <citation type="submission" date="2018-07" db="EMBL/GenBank/DDBJ databases">
        <title>Genomic Encyclopedia of Type Strains, Phase IV (KMG-IV): sequencing the most valuable type-strain genomes for metagenomic binning, comparative biology and taxonomic classification.</title>
        <authorList>
            <person name="Goeker M."/>
        </authorList>
    </citation>
    <scope>NUCLEOTIDE SEQUENCE [LARGE SCALE GENOMIC DNA]</scope>
    <source>
        <strain evidence="15 16">DSM 5603</strain>
    </source>
</reference>
<dbReference type="Proteomes" id="UP000254958">
    <property type="component" value="Unassembled WGS sequence"/>
</dbReference>
<keyword evidence="5 9" id="KW-0798">TonB box</keyword>
<evidence type="ECO:0000256" key="9">
    <source>
        <dbReference type="RuleBase" id="RU003357"/>
    </source>
</evidence>
<evidence type="ECO:0000259" key="13">
    <source>
        <dbReference type="Pfam" id="PF07715"/>
    </source>
</evidence>
<reference evidence="14 17" key="2">
    <citation type="submission" date="2020-04" db="EMBL/GenBank/DDBJ databases">
        <title>Description of novel Gluconacetobacter.</title>
        <authorList>
            <person name="Sombolestani A."/>
        </authorList>
    </citation>
    <scope>NUCLEOTIDE SEQUENCE [LARGE SCALE GENOMIC DNA]</scope>
    <source>
        <strain evidence="14 17">LMG 1382</strain>
    </source>
</reference>
<protein>
    <submittedName>
        <fullName evidence="15">Iron complex outermembrane receptor protein</fullName>
    </submittedName>
    <submittedName>
        <fullName evidence="14">TonB-dependent receptor</fullName>
    </submittedName>
</protein>
<dbReference type="GO" id="GO:0009279">
    <property type="term" value="C:cell outer membrane"/>
    <property type="evidence" value="ECO:0007669"/>
    <property type="project" value="UniProtKB-SubCell"/>
</dbReference>
<dbReference type="SUPFAM" id="SSF56935">
    <property type="entry name" value="Porins"/>
    <property type="match status" value="1"/>
</dbReference>
<feature type="compositionally biased region" description="Polar residues" evidence="10">
    <location>
        <begin position="28"/>
        <end position="40"/>
    </location>
</feature>
<dbReference type="Pfam" id="PF07715">
    <property type="entry name" value="Plug"/>
    <property type="match status" value="1"/>
</dbReference>
<dbReference type="RefSeq" id="WP_114726320.1">
    <property type="nucleotide sequence ID" value="NZ_BJMI01000001.1"/>
</dbReference>
<dbReference type="InterPro" id="IPR037066">
    <property type="entry name" value="Plug_dom_sf"/>
</dbReference>
<dbReference type="InterPro" id="IPR000531">
    <property type="entry name" value="Beta-barrel_TonB"/>
</dbReference>
<gene>
    <name evidence="15" type="ORF">C7453_102231</name>
    <name evidence="14" type="ORF">HLH32_04430</name>
</gene>
<keyword evidence="11" id="KW-0732">Signal</keyword>
<keyword evidence="15" id="KW-0675">Receptor</keyword>
<accession>A0A370GBS1</accession>
<evidence type="ECO:0000256" key="4">
    <source>
        <dbReference type="ARBA" id="ARBA00022692"/>
    </source>
</evidence>
<evidence type="ECO:0000256" key="1">
    <source>
        <dbReference type="ARBA" id="ARBA00004571"/>
    </source>
</evidence>
<dbReference type="InterPro" id="IPR039426">
    <property type="entry name" value="TonB-dep_rcpt-like"/>
</dbReference>
<keyword evidence="3 8" id="KW-1134">Transmembrane beta strand</keyword>
<feature type="domain" description="TonB-dependent receptor-like beta-barrel" evidence="12">
    <location>
        <begin position="370"/>
        <end position="820"/>
    </location>
</feature>
<dbReference type="OrthoDB" id="7483329at2"/>
<comment type="subcellular location">
    <subcellularLocation>
        <location evidence="1 8">Cell outer membrane</location>
        <topology evidence="1 8">Multi-pass membrane protein</topology>
    </subcellularLocation>
</comment>
<sequence>MRRHFRSIHLLLATTILTIGAAHAASSTVSAPLSNKNASKSDGADHLNSSKYGTKKIPGNNVPQQGASASSSPPRQTSAVPQGPVSANEAVIVTGTHAYNRRARDSTAPITVINAATLRRSGEVNLAQSLTRLDPSLNIQAVGITAGALTASLRMRGLNPNEVLVLVDGKRRHTTGNIYADQGPSQGSTPVDLNMIPSNAIDHIEILRDGAAAMYGSDAIAGVINIILKKTPSGLNMSAQTGANAYTGNGWQYQTNIDGGWSFLGDGYVHMSGQVYHTDHMVATASDLRLTPGNSEYLGLKVPQHSNVQTSTPEETRENLGIEFGKPFSENIEGYGLITYGHRHSESNQIYRLPTIAPSAYPYGFTPLLTIEENDYAATLGVKGHHLLGFDFDLSTTYGADEDDIGVKNSFNTNLYSITGYSPTTVRAESYRMAQWTNNLDLRRNINILHRVPMTLALGAEHRLETYNITAGEPASYLYGGTQAYGGIRPESAGTWDRDVWAGYLDGDFHPLKHWDLDFAGRFEHYTDAGNTENGKISSRYDFSKRIAVRATISNGFRAPTLSEEHYSSLISSPTGATGLLATTSAGGRLLGASQLKPERSTNVEGGIILEPIDGWHVSADVYQINIRDRIFGGGSTYGDLARQAIELSGISIPSGINPSNIVANYFANVGNTRTQGVDIASDYLLKLKQYGTVNLSLSLNINRTRMSHIATNANGQPLLNEQTVSYLTTGSPQSKIILNAYWSIGNWGINVRQTRYGETVSMLTYQDATPAGLTCNGAQLRYSNVCWGRFVNTPAWLTDIEVNYRMNRHWTFAVGANNVFNIRPRRLPKDLSIYGGKLYDFTSSSLGIQGGYYYGRINASF</sequence>
<evidence type="ECO:0000256" key="5">
    <source>
        <dbReference type="ARBA" id="ARBA00023077"/>
    </source>
</evidence>
<dbReference type="InterPro" id="IPR036942">
    <property type="entry name" value="Beta-barrel_TonB_sf"/>
</dbReference>
<evidence type="ECO:0000313" key="16">
    <source>
        <dbReference type="Proteomes" id="UP000254958"/>
    </source>
</evidence>
<dbReference type="CDD" id="cd01347">
    <property type="entry name" value="ligand_gated_channel"/>
    <property type="match status" value="1"/>
</dbReference>
<keyword evidence="4 8" id="KW-0812">Transmembrane</keyword>
<dbReference type="EMBL" id="QQAW01000002">
    <property type="protein sequence ID" value="RDI39443.1"/>
    <property type="molecule type" value="Genomic_DNA"/>
</dbReference>